<dbReference type="AlphaFoldDB" id="A0A7W5DZ85"/>
<dbReference type="NCBIfam" id="TIGR00566">
    <property type="entry name" value="trpG_papA"/>
    <property type="match status" value="1"/>
</dbReference>
<dbReference type="PRINTS" id="PR00097">
    <property type="entry name" value="ANTSNTHASEII"/>
</dbReference>
<dbReference type="PROSITE" id="PS51273">
    <property type="entry name" value="GATASE_TYPE_1"/>
    <property type="match status" value="1"/>
</dbReference>
<feature type="region of interest" description="Disordered" evidence="2">
    <location>
        <begin position="288"/>
        <end position="315"/>
    </location>
</feature>
<dbReference type="RefSeq" id="WP_246419775.1">
    <property type="nucleotide sequence ID" value="NZ_JACHXU010000009.1"/>
</dbReference>
<evidence type="ECO:0000313" key="5">
    <source>
        <dbReference type="Proteomes" id="UP000536179"/>
    </source>
</evidence>
<dbReference type="CDD" id="cd01743">
    <property type="entry name" value="GATase1_Anthranilate_Synthase"/>
    <property type="match status" value="1"/>
</dbReference>
<dbReference type="SUPFAM" id="SSF52317">
    <property type="entry name" value="Class I glutamine amidotransferase-like"/>
    <property type="match status" value="1"/>
</dbReference>
<evidence type="ECO:0000313" key="4">
    <source>
        <dbReference type="EMBL" id="MBB3207254.1"/>
    </source>
</evidence>
<evidence type="ECO:0000256" key="1">
    <source>
        <dbReference type="ARBA" id="ARBA00022962"/>
    </source>
</evidence>
<evidence type="ECO:0000256" key="2">
    <source>
        <dbReference type="SAM" id="MobiDB-lite"/>
    </source>
</evidence>
<name>A0A7W5DZ85_9BACT</name>
<dbReference type="InterPro" id="IPR029062">
    <property type="entry name" value="Class_I_gatase-like"/>
</dbReference>
<reference evidence="4 5" key="1">
    <citation type="submission" date="2020-08" db="EMBL/GenBank/DDBJ databases">
        <title>Genomic Encyclopedia of Type Strains, Phase III (KMG-III): the genomes of soil and plant-associated and newly described type strains.</title>
        <authorList>
            <person name="Whitman W."/>
        </authorList>
    </citation>
    <scope>NUCLEOTIDE SEQUENCE [LARGE SCALE GENOMIC DNA]</scope>
    <source>
        <strain evidence="4 5">CECT 8075</strain>
    </source>
</reference>
<dbReference type="PANTHER" id="PTHR43418:SF4">
    <property type="entry name" value="MULTIFUNCTIONAL TRYPTOPHAN BIOSYNTHESIS PROTEIN"/>
    <property type="match status" value="1"/>
</dbReference>
<keyword evidence="1" id="KW-0315">Glutamine amidotransferase</keyword>
<dbReference type="PRINTS" id="PR00099">
    <property type="entry name" value="CPSGATASE"/>
</dbReference>
<proteinExistence type="predicted"/>
<organism evidence="4 5">
    <name type="scientific">Aporhodopirellula rubra</name>
    <dbReference type="NCBI Taxonomy" id="980271"/>
    <lineage>
        <taxon>Bacteria</taxon>
        <taxon>Pseudomonadati</taxon>
        <taxon>Planctomycetota</taxon>
        <taxon>Planctomycetia</taxon>
        <taxon>Pirellulales</taxon>
        <taxon>Pirellulaceae</taxon>
        <taxon>Aporhodopirellula</taxon>
    </lineage>
</organism>
<feature type="region of interest" description="Disordered" evidence="2">
    <location>
        <begin position="238"/>
        <end position="276"/>
    </location>
</feature>
<feature type="domain" description="Glutamine amidotransferase" evidence="3">
    <location>
        <begin position="17"/>
        <end position="208"/>
    </location>
</feature>
<accession>A0A7W5DZ85</accession>
<dbReference type="GO" id="GO:0004049">
    <property type="term" value="F:anthranilate synthase activity"/>
    <property type="evidence" value="ECO:0007669"/>
    <property type="project" value="UniProtKB-EC"/>
</dbReference>
<dbReference type="GO" id="GO:0000162">
    <property type="term" value="P:L-tryptophan biosynthetic process"/>
    <property type="evidence" value="ECO:0007669"/>
    <property type="project" value="TreeGrafter"/>
</dbReference>
<gene>
    <name evidence="4" type="ORF">FHS27_003073</name>
</gene>
<dbReference type="InterPro" id="IPR050472">
    <property type="entry name" value="Anth_synth/Amidotransfase"/>
</dbReference>
<keyword evidence="4" id="KW-0456">Lyase</keyword>
<dbReference type="PRINTS" id="PR00096">
    <property type="entry name" value="GATASE"/>
</dbReference>
<dbReference type="InterPro" id="IPR017926">
    <property type="entry name" value="GATASE"/>
</dbReference>
<sequence length="315" mass="33135">MRKSNSPNRDGNPILILLLDNYDSFVHNVARYLRLAGKATRVIRSDAITAAQCYQLQPEAIILSPGPNRPEQAGCCLDVVRSLAGEIPLLGICLGHQAIASAYGGVVTVSPPAHAVASSIQHDSTGVFVGLPCPMTVGRYHSLCVDATSLPGSLEITAWTSTEDGNVDQSDSIVMGISDHARCVHGVQFHPESLLTQHGHDLIHNFFTLVDRHHDRARHVRGATFGSGRPVVWMSESVFPTSSPDDDEIEGAGASGVSGAGELSATGEGESASYRTAPFPTLSIAASRKLSARQSSSADSVPPPTPLANDNGAVS</sequence>
<protein>
    <submittedName>
        <fullName evidence="4">Anthranilate synthase component 2</fullName>
        <ecNumber evidence="4">4.1.3.27</ecNumber>
    </submittedName>
</protein>
<dbReference type="Proteomes" id="UP000536179">
    <property type="component" value="Unassembled WGS sequence"/>
</dbReference>
<dbReference type="Pfam" id="PF00117">
    <property type="entry name" value="GATase"/>
    <property type="match status" value="1"/>
</dbReference>
<dbReference type="InterPro" id="IPR006221">
    <property type="entry name" value="TrpG/PapA_dom"/>
</dbReference>
<dbReference type="GO" id="GO:0005829">
    <property type="term" value="C:cytosol"/>
    <property type="evidence" value="ECO:0007669"/>
    <property type="project" value="TreeGrafter"/>
</dbReference>
<comment type="caution">
    <text evidence="4">The sequence shown here is derived from an EMBL/GenBank/DDBJ whole genome shotgun (WGS) entry which is preliminary data.</text>
</comment>
<dbReference type="Gene3D" id="3.40.50.880">
    <property type="match status" value="1"/>
</dbReference>
<dbReference type="EC" id="4.1.3.27" evidence="4"/>
<dbReference type="EMBL" id="JACHXU010000009">
    <property type="protein sequence ID" value="MBB3207254.1"/>
    <property type="molecule type" value="Genomic_DNA"/>
</dbReference>
<keyword evidence="5" id="KW-1185">Reference proteome</keyword>
<dbReference type="FunFam" id="3.40.50.880:FF:000003">
    <property type="entry name" value="Anthranilate synthase component II"/>
    <property type="match status" value="1"/>
</dbReference>
<dbReference type="PANTHER" id="PTHR43418">
    <property type="entry name" value="MULTIFUNCTIONAL TRYPTOPHAN BIOSYNTHESIS PROTEIN-RELATED"/>
    <property type="match status" value="1"/>
</dbReference>
<evidence type="ECO:0000259" key="3">
    <source>
        <dbReference type="Pfam" id="PF00117"/>
    </source>
</evidence>